<name>A0AAV5JCM1_9ROSI</name>
<dbReference type="AlphaFoldDB" id="A0AAV5JCM1"/>
<protein>
    <submittedName>
        <fullName evidence="1">Uncharacterized protein</fullName>
    </submittedName>
</protein>
<evidence type="ECO:0000313" key="2">
    <source>
        <dbReference type="Proteomes" id="UP001054252"/>
    </source>
</evidence>
<dbReference type="EMBL" id="BPVZ01000028">
    <property type="protein sequence ID" value="GKV08185.1"/>
    <property type="molecule type" value="Genomic_DNA"/>
</dbReference>
<proteinExistence type="predicted"/>
<comment type="caution">
    <text evidence="1">The sequence shown here is derived from an EMBL/GenBank/DDBJ whole genome shotgun (WGS) entry which is preliminary data.</text>
</comment>
<sequence>MNGLMALCFKGPYKWRVCQLREVDYQYAACQPAIRVVCAKMRWWGGACPLFHLEVRS</sequence>
<keyword evidence="2" id="KW-1185">Reference proteome</keyword>
<accession>A0AAV5JCM1</accession>
<gene>
    <name evidence="1" type="ORF">SLEP1_g19854</name>
</gene>
<reference evidence="1 2" key="1">
    <citation type="journal article" date="2021" name="Commun. Biol.">
        <title>The genome of Shorea leprosula (Dipterocarpaceae) highlights the ecological relevance of drought in aseasonal tropical rainforests.</title>
        <authorList>
            <person name="Ng K.K.S."/>
            <person name="Kobayashi M.J."/>
            <person name="Fawcett J.A."/>
            <person name="Hatakeyama M."/>
            <person name="Paape T."/>
            <person name="Ng C.H."/>
            <person name="Ang C.C."/>
            <person name="Tnah L.H."/>
            <person name="Lee C.T."/>
            <person name="Nishiyama T."/>
            <person name="Sese J."/>
            <person name="O'Brien M.J."/>
            <person name="Copetti D."/>
            <person name="Mohd Noor M.I."/>
            <person name="Ong R.C."/>
            <person name="Putra M."/>
            <person name="Sireger I.Z."/>
            <person name="Indrioko S."/>
            <person name="Kosugi Y."/>
            <person name="Izuno A."/>
            <person name="Isagi Y."/>
            <person name="Lee S.L."/>
            <person name="Shimizu K.K."/>
        </authorList>
    </citation>
    <scope>NUCLEOTIDE SEQUENCE [LARGE SCALE GENOMIC DNA]</scope>
    <source>
        <strain evidence="1">214</strain>
    </source>
</reference>
<organism evidence="1 2">
    <name type="scientific">Rubroshorea leprosula</name>
    <dbReference type="NCBI Taxonomy" id="152421"/>
    <lineage>
        <taxon>Eukaryota</taxon>
        <taxon>Viridiplantae</taxon>
        <taxon>Streptophyta</taxon>
        <taxon>Embryophyta</taxon>
        <taxon>Tracheophyta</taxon>
        <taxon>Spermatophyta</taxon>
        <taxon>Magnoliopsida</taxon>
        <taxon>eudicotyledons</taxon>
        <taxon>Gunneridae</taxon>
        <taxon>Pentapetalae</taxon>
        <taxon>rosids</taxon>
        <taxon>malvids</taxon>
        <taxon>Malvales</taxon>
        <taxon>Dipterocarpaceae</taxon>
        <taxon>Rubroshorea</taxon>
    </lineage>
</organism>
<evidence type="ECO:0000313" key="1">
    <source>
        <dbReference type="EMBL" id="GKV08185.1"/>
    </source>
</evidence>
<dbReference type="Proteomes" id="UP001054252">
    <property type="component" value="Unassembled WGS sequence"/>
</dbReference>